<comment type="caution">
    <text evidence="1">The sequence shown here is derived from an EMBL/GenBank/DDBJ whole genome shotgun (WGS) entry which is preliminary data.</text>
</comment>
<evidence type="ECO:0000313" key="2">
    <source>
        <dbReference type="Proteomes" id="UP000321947"/>
    </source>
</evidence>
<evidence type="ECO:0000313" key="1">
    <source>
        <dbReference type="EMBL" id="TYK22419.1"/>
    </source>
</evidence>
<name>A0A5D3DGM2_CUCMM</name>
<accession>A0A5D3DGM2</accession>
<gene>
    <name evidence="1" type="ORF">E5676_scaffold530G00140</name>
</gene>
<protein>
    <submittedName>
        <fullName evidence="1">Putative mitochondrial protein</fullName>
    </submittedName>
</protein>
<reference evidence="1 2" key="1">
    <citation type="submission" date="2019-08" db="EMBL/GenBank/DDBJ databases">
        <title>Draft genome sequences of two oriental melons (Cucumis melo L. var makuwa).</title>
        <authorList>
            <person name="Kwon S.-Y."/>
        </authorList>
    </citation>
    <scope>NUCLEOTIDE SEQUENCE [LARGE SCALE GENOMIC DNA]</scope>
    <source>
        <strain evidence="2">cv. Chang Bougi</strain>
        <tissue evidence="1">Leaf</tissue>
    </source>
</reference>
<dbReference type="Proteomes" id="UP000321947">
    <property type="component" value="Unassembled WGS sequence"/>
</dbReference>
<proteinExistence type="predicted"/>
<dbReference type="AlphaFoldDB" id="A0A5D3DGM2"/>
<dbReference type="EMBL" id="SSTD01005046">
    <property type="protein sequence ID" value="TYK22419.1"/>
    <property type="molecule type" value="Genomic_DNA"/>
</dbReference>
<organism evidence="1 2">
    <name type="scientific">Cucumis melo var. makuwa</name>
    <name type="common">Oriental melon</name>
    <dbReference type="NCBI Taxonomy" id="1194695"/>
    <lineage>
        <taxon>Eukaryota</taxon>
        <taxon>Viridiplantae</taxon>
        <taxon>Streptophyta</taxon>
        <taxon>Embryophyta</taxon>
        <taxon>Tracheophyta</taxon>
        <taxon>Spermatophyta</taxon>
        <taxon>Magnoliopsida</taxon>
        <taxon>eudicotyledons</taxon>
        <taxon>Gunneridae</taxon>
        <taxon>Pentapetalae</taxon>
        <taxon>rosids</taxon>
        <taxon>fabids</taxon>
        <taxon>Cucurbitales</taxon>
        <taxon>Cucurbitaceae</taxon>
        <taxon>Benincaseae</taxon>
        <taxon>Cucumis</taxon>
    </lineage>
</organism>
<sequence length="372" mass="41914">MKVCSEVRLEEDCTSVMSSLMTPAIDSTTFSAKSPSHDSERHNGKPIPICEHCKKQWHTKEQCWKLHGCLPKGAIAQIGISQSFSLISIDWKNLWILDSRATNHLTGFSEHFMTYIPCARNEKNLSSRRMIGIAQHSMGLYLLDDDVSSSISFPSQPYKPTQPFTFVHNDVWGPSKPYLQVKFPGEPTVRRILEKKLGSMRMIGSRQIPPALILTIRWAKMTDLRIRSGIFAHSLRGIRLWDANVFALKYRVDGTLDRCKAGSKEGISVSRRKYTYDSLAKTGMMGCCFADGMMGCWDDSLVKTGPCGKADLLVSHISYVMSTAIMYLGEARSKEQGVVTRSSVEVEYKAMSLGIREEIWLQKVLLDLRQDS</sequence>